<dbReference type="InterPro" id="IPR012938">
    <property type="entry name" value="Glc/Sorbosone_DH"/>
</dbReference>
<dbReference type="InterPro" id="IPR011041">
    <property type="entry name" value="Quinoprot_gluc/sorb_DH_b-prop"/>
</dbReference>
<feature type="signal peptide" evidence="1">
    <location>
        <begin position="1"/>
        <end position="20"/>
    </location>
</feature>
<proteinExistence type="predicted"/>
<comment type="caution">
    <text evidence="3">The sequence shown here is derived from an EMBL/GenBank/DDBJ whole genome shotgun (WGS) entry which is preliminary data.</text>
</comment>
<name>A0A4R3V1P1_ROSSA</name>
<evidence type="ECO:0000313" key="3">
    <source>
        <dbReference type="EMBL" id="TCU96194.1"/>
    </source>
</evidence>
<evidence type="ECO:0000313" key="4">
    <source>
        <dbReference type="Proteomes" id="UP000295110"/>
    </source>
</evidence>
<dbReference type="Gene3D" id="2.120.10.30">
    <property type="entry name" value="TolB, C-terminal domain"/>
    <property type="match status" value="1"/>
</dbReference>
<dbReference type="Proteomes" id="UP000295110">
    <property type="component" value="Unassembled WGS sequence"/>
</dbReference>
<keyword evidence="1" id="KW-0732">Signal</keyword>
<dbReference type="RefSeq" id="WP_132572246.1">
    <property type="nucleotide sequence ID" value="NZ_SGUF01000055.1"/>
</dbReference>
<keyword evidence="4" id="KW-1185">Reference proteome</keyword>
<dbReference type="AlphaFoldDB" id="A0A4R3V1P1"/>
<sequence>MTRFLARARTAALCLMTALATQGHAERAAYRTQGRCDDLPAITSLTVAPGFCLALAAKDLGRPRGVLALDGARLLVTDMGGWDAGHGRLLALTRKPGQPFQVDVLLTGLNRPHAIRRDAQGRILLAEAHQISRVELPAAGRPARLHPLITGLPQQGRHPLKTFVIDADGTLWLNQGAPSDHCEAFDGVAAGDAQGCGQTGGTAPWAAVWRYSPRAGTADAWEGHAYAWGLRNSMGLAVHPDSGQLWQAENSRDALADGSYAPDTPPDELNRVEAGRHYGWPHCTGTDVLDTSFGARSCADYAAPAKLIPPHAAPLGMLFYGPAAPAAWRGALVMAWHGYQPGGHRLMAWHFDARHQPTGEAQPLISGWAAQPGRHPMGAPVDLDQDAQGRLWITEDRNGTLLVLVPR</sequence>
<gene>
    <name evidence="3" type="ORF">EV671_101472</name>
</gene>
<dbReference type="OrthoDB" id="9770043at2"/>
<organism evidence="3 4">
    <name type="scientific">Roseateles saccharophilus</name>
    <name type="common">Pseudomonas saccharophila</name>
    <dbReference type="NCBI Taxonomy" id="304"/>
    <lineage>
        <taxon>Bacteria</taxon>
        <taxon>Pseudomonadati</taxon>
        <taxon>Pseudomonadota</taxon>
        <taxon>Betaproteobacteria</taxon>
        <taxon>Burkholderiales</taxon>
        <taxon>Sphaerotilaceae</taxon>
        <taxon>Roseateles</taxon>
    </lineage>
</organism>
<accession>A0A4R3V1P1</accession>
<feature type="domain" description="Glucose/Sorbosone dehydrogenase" evidence="2">
    <location>
        <begin position="153"/>
        <end position="336"/>
    </location>
</feature>
<evidence type="ECO:0000256" key="1">
    <source>
        <dbReference type="SAM" id="SignalP"/>
    </source>
</evidence>
<dbReference type="EMBL" id="SMBU01000014">
    <property type="protein sequence ID" value="TCU96194.1"/>
    <property type="molecule type" value="Genomic_DNA"/>
</dbReference>
<dbReference type="Pfam" id="PF07995">
    <property type="entry name" value="GSDH"/>
    <property type="match status" value="1"/>
</dbReference>
<reference evidence="3 4" key="1">
    <citation type="submission" date="2019-03" db="EMBL/GenBank/DDBJ databases">
        <title>Genomic Encyclopedia of Type Strains, Phase IV (KMG-IV): sequencing the most valuable type-strain genomes for metagenomic binning, comparative biology and taxonomic classification.</title>
        <authorList>
            <person name="Goeker M."/>
        </authorList>
    </citation>
    <scope>NUCLEOTIDE SEQUENCE [LARGE SCALE GENOMIC DNA]</scope>
    <source>
        <strain evidence="3 4">DSM 654</strain>
    </source>
</reference>
<feature type="chain" id="PRO_5020955904" evidence="1">
    <location>
        <begin position="21"/>
        <end position="407"/>
    </location>
</feature>
<dbReference type="PANTHER" id="PTHR19328:SF53">
    <property type="entry name" value="MEMBRANE PROTEIN"/>
    <property type="match status" value="1"/>
</dbReference>
<dbReference type="InterPro" id="IPR011042">
    <property type="entry name" value="6-blade_b-propeller_TolB-like"/>
</dbReference>
<dbReference type="SUPFAM" id="SSF50952">
    <property type="entry name" value="Soluble quinoprotein glucose dehydrogenase"/>
    <property type="match status" value="1"/>
</dbReference>
<evidence type="ECO:0000259" key="2">
    <source>
        <dbReference type="Pfam" id="PF07995"/>
    </source>
</evidence>
<dbReference type="PANTHER" id="PTHR19328">
    <property type="entry name" value="HEDGEHOG-INTERACTING PROTEIN"/>
    <property type="match status" value="1"/>
</dbReference>
<protein>
    <submittedName>
        <fullName evidence="3">Glucose/arabinose dehydrogenase</fullName>
    </submittedName>
</protein>